<feature type="chain" id="PRO_5047333806" evidence="1">
    <location>
        <begin position="21"/>
        <end position="192"/>
    </location>
</feature>
<organism evidence="2 3">
    <name type="scientific">Nonomuraea corallina</name>
    <dbReference type="NCBI Taxonomy" id="2989783"/>
    <lineage>
        <taxon>Bacteria</taxon>
        <taxon>Bacillati</taxon>
        <taxon>Actinomycetota</taxon>
        <taxon>Actinomycetes</taxon>
        <taxon>Streptosporangiales</taxon>
        <taxon>Streptosporangiaceae</taxon>
        <taxon>Nonomuraea</taxon>
    </lineage>
</organism>
<evidence type="ECO:0000313" key="3">
    <source>
        <dbReference type="Proteomes" id="UP001144036"/>
    </source>
</evidence>
<proteinExistence type="predicted"/>
<protein>
    <submittedName>
        <fullName evidence="2">Uncharacterized protein</fullName>
    </submittedName>
</protein>
<dbReference type="Proteomes" id="UP001144036">
    <property type="component" value="Unassembled WGS sequence"/>
</dbReference>
<keyword evidence="3" id="KW-1185">Reference proteome</keyword>
<dbReference type="EMBL" id="JAPNNL010000009">
    <property type="protein sequence ID" value="MDA0632573.1"/>
    <property type="molecule type" value="Genomic_DNA"/>
</dbReference>
<name>A0ABT4S5T7_9ACTN</name>
<feature type="signal peptide" evidence="1">
    <location>
        <begin position="1"/>
        <end position="20"/>
    </location>
</feature>
<keyword evidence="1" id="KW-0732">Signal</keyword>
<reference evidence="2" key="1">
    <citation type="submission" date="2022-11" db="EMBL/GenBank/DDBJ databases">
        <title>Nonomuraea corallina sp. nov., a new species of the genus Nonomuraea isolated from sea side sediment in Thai sea.</title>
        <authorList>
            <person name="Ngamcharungchit C."/>
            <person name="Matsumoto A."/>
            <person name="Suriyachadkun C."/>
            <person name="Panbangred W."/>
            <person name="Inahashi Y."/>
            <person name="Intra B."/>
        </authorList>
    </citation>
    <scope>NUCLEOTIDE SEQUENCE</scope>
    <source>
        <strain evidence="2">MCN248</strain>
    </source>
</reference>
<dbReference type="RefSeq" id="WP_270153348.1">
    <property type="nucleotide sequence ID" value="NZ_JAPNNL010000009.1"/>
</dbReference>
<evidence type="ECO:0000256" key="1">
    <source>
        <dbReference type="SAM" id="SignalP"/>
    </source>
</evidence>
<sequence length="192" mass="22148">MRFATRILIGVAAAAAVTVAAPVAAGATTTGAATPSGTYSDSWGPYHSSDHKAKAKGHVEVEKKTYKHWHWKTVIVPKKVCKWHDGEKKCWWVKKEVKKRVWEWKHVFRFDVHGKLYNDKWWGKNKCAWTTFKVVTTDGDTSYERFKNCWKHPKHFSFSGENAAHIYVNVSRGNHWNPKGWHSGWQDVYHAV</sequence>
<gene>
    <name evidence="2" type="ORF">OUY22_04025</name>
</gene>
<evidence type="ECO:0000313" key="2">
    <source>
        <dbReference type="EMBL" id="MDA0632573.1"/>
    </source>
</evidence>
<comment type="caution">
    <text evidence="2">The sequence shown here is derived from an EMBL/GenBank/DDBJ whole genome shotgun (WGS) entry which is preliminary data.</text>
</comment>
<accession>A0ABT4S5T7</accession>